<dbReference type="PANTHER" id="PTHR12110">
    <property type="entry name" value="HYDROXYPYRUVATE ISOMERASE"/>
    <property type="match status" value="1"/>
</dbReference>
<dbReference type="EMBL" id="CP063374">
    <property type="protein sequence ID" value="QOV44776.1"/>
    <property type="molecule type" value="Genomic_DNA"/>
</dbReference>
<proteinExistence type="predicted"/>
<dbReference type="KEGG" id="schf:IPT68_01780"/>
<keyword evidence="3" id="KW-1185">Reference proteome</keyword>
<keyword evidence="2" id="KW-0413">Isomerase</keyword>
<dbReference type="InterPro" id="IPR013022">
    <property type="entry name" value="Xyl_isomerase-like_TIM-brl"/>
</dbReference>
<name>A0A7M2T7T3_STRCW</name>
<evidence type="ECO:0000313" key="3">
    <source>
        <dbReference type="Proteomes" id="UP000594008"/>
    </source>
</evidence>
<dbReference type="RefSeq" id="WP_189697488.1">
    <property type="nucleotide sequence ID" value="NZ_BMTA01000005.1"/>
</dbReference>
<dbReference type="SUPFAM" id="SSF51658">
    <property type="entry name" value="Xylose isomerase-like"/>
    <property type="match status" value="1"/>
</dbReference>
<dbReference type="AlphaFoldDB" id="A0A7M2T7T3"/>
<evidence type="ECO:0000259" key="1">
    <source>
        <dbReference type="Pfam" id="PF01261"/>
    </source>
</evidence>
<sequence length="282" mass="30963">MRFAICNELLDDRPLDEAFRFIAETGYAAVELAPYTIAEPDGTVAPERLKEVKRLADRYGLAFTGLHWLLTGTRDLHVGAAEPERRHRTLEYLRMLTRLCADLGGQVLVFGSPAQRSTPPGVSRADNVARAVDMFADWGETAREHGVTVCLESLPVTETDVLNTTQEVIDVVRAIDSPAVRMVLDVKSMSAEQRPIPQLIELAAPYFTYFQANDANRGGPGFGTTDFVPVFQALAAVGYDGDVSVEAFDRTPGATTVARRSLAYLRSCERRAARTNATPTKE</sequence>
<dbReference type="InterPro" id="IPR036237">
    <property type="entry name" value="Xyl_isomerase-like_sf"/>
</dbReference>
<dbReference type="Pfam" id="PF01261">
    <property type="entry name" value="AP_endonuc_2"/>
    <property type="match status" value="1"/>
</dbReference>
<dbReference type="PANTHER" id="PTHR12110:SF21">
    <property type="entry name" value="XYLOSE ISOMERASE-LIKE TIM BARREL DOMAIN-CONTAINING PROTEIN"/>
    <property type="match status" value="1"/>
</dbReference>
<dbReference type="GO" id="GO:0016853">
    <property type="term" value="F:isomerase activity"/>
    <property type="evidence" value="ECO:0007669"/>
    <property type="project" value="UniProtKB-KW"/>
</dbReference>
<dbReference type="Gene3D" id="3.20.20.150">
    <property type="entry name" value="Divalent-metal-dependent TIM barrel enzymes"/>
    <property type="match status" value="1"/>
</dbReference>
<evidence type="ECO:0000313" key="2">
    <source>
        <dbReference type="EMBL" id="QOV44776.1"/>
    </source>
</evidence>
<dbReference type="Proteomes" id="UP000594008">
    <property type="component" value="Chromosome"/>
</dbReference>
<protein>
    <submittedName>
        <fullName evidence="2">Sugar phosphate isomerase/epimerase</fullName>
    </submittedName>
</protein>
<reference evidence="2 3" key="1">
    <citation type="submission" date="2020-10" db="EMBL/GenBank/DDBJ databases">
        <title>Streptomyces chromofuscus complate genome analysis.</title>
        <authorList>
            <person name="Anwar N."/>
        </authorList>
    </citation>
    <scope>NUCLEOTIDE SEQUENCE [LARGE SCALE GENOMIC DNA]</scope>
    <source>
        <strain evidence="2 3">DSM 40273</strain>
    </source>
</reference>
<accession>A0A7M2T7T3</accession>
<feature type="domain" description="Xylose isomerase-like TIM barrel" evidence="1">
    <location>
        <begin position="19"/>
        <end position="268"/>
    </location>
</feature>
<organism evidence="2 3">
    <name type="scientific">Streptomyces chromofuscus</name>
    <dbReference type="NCBI Taxonomy" id="42881"/>
    <lineage>
        <taxon>Bacteria</taxon>
        <taxon>Bacillati</taxon>
        <taxon>Actinomycetota</taxon>
        <taxon>Actinomycetes</taxon>
        <taxon>Kitasatosporales</taxon>
        <taxon>Streptomycetaceae</taxon>
        <taxon>Streptomyces</taxon>
    </lineage>
</organism>
<gene>
    <name evidence="2" type="ORF">IPT68_01780</name>
</gene>
<dbReference type="InterPro" id="IPR050312">
    <property type="entry name" value="IolE/XylAMocC-like"/>
</dbReference>